<evidence type="ECO:0000256" key="1">
    <source>
        <dbReference type="ARBA" id="ARBA00022801"/>
    </source>
</evidence>
<dbReference type="PANTHER" id="PTHR14226:SF57">
    <property type="entry name" value="BLR7027 PROTEIN"/>
    <property type="match status" value="1"/>
</dbReference>
<keyword evidence="1 4" id="KW-0378">Hydrolase</keyword>
<evidence type="ECO:0000256" key="2">
    <source>
        <dbReference type="ARBA" id="ARBA00022963"/>
    </source>
</evidence>
<dbReference type="Gene3D" id="3.40.1090.10">
    <property type="entry name" value="Cytosolic phospholipase A2 catalytic domain"/>
    <property type="match status" value="2"/>
</dbReference>
<protein>
    <submittedName>
        <fullName evidence="6">Patatin</fullName>
    </submittedName>
</protein>
<feature type="domain" description="PNPLA" evidence="5">
    <location>
        <begin position="6"/>
        <end position="182"/>
    </location>
</feature>
<evidence type="ECO:0000256" key="3">
    <source>
        <dbReference type="ARBA" id="ARBA00023098"/>
    </source>
</evidence>
<dbReference type="SUPFAM" id="SSF52151">
    <property type="entry name" value="FabD/lysophospholipase-like"/>
    <property type="match status" value="1"/>
</dbReference>
<feature type="active site" description="Proton acceptor" evidence="4">
    <location>
        <position position="165"/>
    </location>
</feature>
<dbReference type="RefSeq" id="WP_069727646.1">
    <property type="nucleotide sequence ID" value="NZ_MDCO01000015.1"/>
</dbReference>
<evidence type="ECO:0000256" key="4">
    <source>
        <dbReference type="PROSITE-ProRule" id="PRU01161"/>
    </source>
</evidence>
<gene>
    <name evidence="6" type="ORF">BFL38_00350</name>
</gene>
<evidence type="ECO:0000259" key="5">
    <source>
        <dbReference type="PROSITE" id="PS51635"/>
    </source>
</evidence>
<name>A0A1E5NA55_9SPIR</name>
<feature type="active site" description="Nucleophile" evidence="4">
    <location>
        <position position="41"/>
    </location>
</feature>
<evidence type="ECO:0000313" key="7">
    <source>
        <dbReference type="Proteomes" id="UP000095247"/>
    </source>
</evidence>
<dbReference type="InterPro" id="IPR016035">
    <property type="entry name" value="Acyl_Trfase/lysoPLipase"/>
</dbReference>
<dbReference type="GO" id="GO:0016787">
    <property type="term" value="F:hydrolase activity"/>
    <property type="evidence" value="ECO:0007669"/>
    <property type="project" value="UniProtKB-UniRule"/>
</dbReference>
<dbReference type="Proteomes" id="UP000095247">
    <property type="component" value="Unassembled WGS sequence"/>
</dbReference>
<accession>A0A1E5NA55</accession>
<dbReference type="PANTHER" id="PTHR14226">
    <property type="entry name" value="NEUROPATHY TARGET ESTERASE/SWISS CHEESE D.MELANOGASTER"/>
    <property type="match status" value="1"/>
</dbReference>
<dbReference type="AlphaFoldDB" id="A0A1E5NA55"/>
<feature type="short sequence motif" description="GXGXXG" evidence="4">
    <location>
        <begin position="10"/>
        <end position="15"/>
    </location>
</feature>
<feature type="short sequence motif" description="DGA/G" evidence="4">
    <location>
        <begin position="165"/>
        <end position="167"/>
    </location>
</feature>
<comment type="caution">
    <text evidence="6">The sequence shown here is derived from an EMBL/GenBank/DDBJ whole genome shotgun (WGS) entry which is preliminary data.</text>
</comment>
<dbReference type="PROSITE" id="PS51635">
    <property type="entry name" value="PNPLA"/>
    <property type="match status" value="1"/>
</dbReference>
<evidence type="ECO:0000313" key="6">
    <source>
        <dbReference type="EMBL" id="OEJ13052.1"/>
    </source>
</evidence>
<keyword evidence="3 4" id="KW-0443">Lipid metabolism</keyword>
<dbReference type="Pfam" id="PF01734">
    <property type="entry name" value="Patatin"/>
    <property type="match status" value="1"/>
</dbReference>
<proteinExistence type="predicted"/>
<keyword evidence="2 4" id="KW-0442">Lipid degradation</keyword>
<organism evidence="6 7">
    <name type="scientific">Brachyspira hampsonii</name>
    <dbReference type="NCBI Taxonomy" id="1287055"/>
    <lineage>
        <taxon>Bacteria</taxon>
        <taxon>Pseudomonadati</taxon>
        <taxon>Spirochaetota</taxon>
        <taxon>Spirochaetia</taxon>
        <taxon>Brachyspirales</taxon>
        <taxon>Brachyspiraceae</taxon>
        <taxon>Brachyspira</taxon>
    </lineage>
</organism>
<dbReference type="EMBL" id="MDCO01000015">
    <property type="protein sequence ID" value="OEJ13052.1"/>
    <property type="molecule type" value="Genomic_DNA"/>
</dbReference>
<dbReference type="InterPro" id="IPR002641">
    <property type="entry name" value="PNPLA_dom"/>
</dbReference>
<dbReference type="InterPro" id="IPR050301">
    <property type="entry name" value="NTE"/>
</dbReference>
<sequence>MKKLGLVLGGGGGLGSYQIGVWKALREYEVDKMIKAISGTSVGVLNACLIAQNNYDIAEYIWTNEIEDKILSKKKMNTENNYISSNGIFSRKGLIEIIEKYLNIDIIINYEYPIYATAVNLKNIDAEYFKLNNKSAKEIKEIMMATSAIPVIFGRQTIEGVDYIDGGVEILKGNNLPLKPLYYEEKCDEIIAINLYKESTREKFNDCKVYEIVPSHDIGNFFNGAMDFSLEGAKIRIQEGYNDAKNMLREIFKMGKIQLDNLENNNMLYMYENENEAERKKIKNKLNKAIDSLKLNDDN</sequence>
<dbReference type="GO" id="GO:0016042">
    <property type="term" value="P:lipid catabolic process"/>
    <property type="evidence" value="ECO:0007669"/>
    <property type="project" value="UniProtKB-UniRule"/>
</dbReference>
<reference evidence="6 7" key="1">
    <citation type="submission" date="2016-08" db="EMBL/GenBank/DDBJ databases">
        <title>Characterization and recognition of Brachyspira hampsonii sp. nov., a novel intestinal spirochete that is pathogenic to pigs.</title>
        <authorList>
            <person name="Mirajkar N."/>
            <person name="La T."/>
            <person name="Phillips N."/>
            <person name="Hampson D."/>
            <person name="Gebhart C."/>
        </authorList>
    </citation>
    <scope>NUCLEOTIDE SEQUENCE [LARGE SCALE GENOMIC DNA]</scope>
    <source>
        <strain evidence="6 7">P280/1</strain>
    </source>
</reference>
<feature type="short sequence motif" description="GXSXG" evidence="4">
    <location>
        <begin position="39"/>
        <end position="43"/>
    </location>
</feature>